<dbReference type="OrthoDB" id="3176171at2759"/>
<keyword evidence="3 7" id="KW-0175">Coiled coil</keyword>
<keyword evidence="2 5" id="KW-0067">ATP-binding</keyword>
<evidence type="ECO:0000313" key="10">
    <source>
        <dbReference type="EMBL" id="KZT59625.1"/>
    </source>
</evidence>
<feature type="domain" description="Kinesin motor" evidence="9">
    <location>
        <begin position="143"/>
        <end position="483"/>
    </location>
</feature>
<dbReference type="PANTHER" id="PTHR47968:SF75">
    <property type="entry name" value="CENTROMERE-ASSOCIATED PROTEIN E"/>
    <property type="match status" value="1"/>
</dbReference>
<accession>A0A165HR27</accession>
<evidence type="ECO:0000256" key="4">
    <source>
        <dbReference type="ARBA" id="ARBA00023175"/>
    </source>
</evidence>
<evidence type="ECO:0000313" key="11">
    <source>
        <dbReference type="Proteomes" id="UP000076842"/>
    </source>
</evidence>
<keyword evidence="1 5" id="KW-0547">Nucleotide-binding</keyword>
<dbReference type="PROSITE" id="PS00411">
    <property type="entry name" value="KINESIN_MOTOR_1"/>
    <property type="match status" value="1"/>
</dbReference>
<evidence type="ECO:0000256" key="6">
    <source>
        <dbReference type="RuleBase" id="RU000394"/>
    </source>
</evidence>
<dbReference type="InterPro" id="IPR027417">
    <property type="entry name" value="P-loop_NTPase"/>
</dbReference>
<dbReference type="GO" id="GO:0005874">
    <property type="term" value="C:microtubule"/>
    <property type="evidence" value="ECO:0007669"/>
    <property type="project" value="UniProtKB-KW"/>
</dbReference>
<dbReference type="AlphaFoldDB" id="A0A165HR27"/>
<reference evidence="10 11" key="1">
    <citation type="journal article" date="2016" name="Mol. Biol. Evol.">
        <title>Comparative Genomics of Early-Diverging Mushroom-Forming Fungi Provides Insights into the Origins of Lignocellulose Decay Capabilities.</title>
        <authorList>
            <person name="Nagy L.G."/>
            <person name="Riley R."/>
            <person name="Tritt A."/>
            <person name="Adam C."/>
            <person name="Daum C."/>
            <person name="Floudas D."/>
            <person name="Sun H."/>
            <person name="Yadav J.S."/>
            <person name="Pangilinan J."/>
            <person name="Larsson K.H."/>
            <person name="Matsuura K."/>
            <person name="Barry K."/>
            <person name="Labutti K."/>
            <person name="Kuo R."/>
            <person name="Ohm R.A."/>
            <person name="Bhattacharya S.S."/>
            <person name="Shirouzu T."/>
            <person name="Yoshinaga Y."/>
            <person name="Martin F.M."/>
            <person name="Grigoriev I.V."/>
            <person name="Hibbett D.S."/>
        </authorList>
    </citation>
    <scope>NUCLEOTIDE SEQUENCE [LARGE SCALE GENOMIC DNA]</scope>
    <source>
        <strain evidence="10 11">HHB12733</strain>
    </source>
</reference>
<evidence type="ECO:0000256" key="8">
    <source>
        <dbReference type="SAM" id="MobiDB-lite"/>
    </source>
</evidence>
<dbReference type="InterPro" id="IPR019821">
    <property type="entry name" value="Kinesin_motor_CS"/>
</dbReference>
<dbReference type="InterPro" id="IPR001752">
    <property type="entry name" value="Kinesin_motor_dom"/>
</dbReference>
<dbReference type="SMART" id="SM00129">
    <property type="entry name" value="KISc"/>
    <property type="match status" value="1"/>
</dbReference>
<dbReference type="EMBL" id="KV423938">
    <property type="protein sequence ID" value="KZT59625.1"/>
    <property type="molecule type" value="Genomic_DNA"/>
</dbReference>
<evidence type="ECO:0000256" key="3">
    <source>
        <dbReference type="ARBA" id="ARBA00023054"/>
    </source>
</evidence>
<dbReference type="InParanoid" id="A0A165HR27"/>
<gene>
    <name evidence="10" type="ORF">CALCODRAFT_549760</name>
</gene>
<dbReference type="Pfam" id="PF00225">
    <property type="entry name" value="Kinesin"/>
    <property type="match status" value="1"/>
</dbReference>
<feature type="compositionally biased region" description="Basic and acidic residues" evidence="8">
    <location>
        <begin position="743"/>
        <end position="761"/>
    </location>
</feature>
<organism evidence="10 11">
    <name type="scientific">Calocera cornea HHB12733</name>
    <dbReference type="NCBI Taxonomy" id="1353952"/>
    <lineage>
        <taxon>Eukaryota</taxon>
        <taxon>Fungi</taxon>
        <taxon>Dikarya</taxon>
        <taxon>Basidiomycota</taxon>
        <taxon>Agaricomycotina</taxon>
        <taxon>Dacrymycetes</taxon>
        <taxon>Dacrymycetales</taxon>
        <taxon>Dacrymycetaceae</taxon>
        <taxon>Calocera</taxon>
    </lineage>
</organism>
<feature type="region of interest" description="Disordered" evidence="8">
    <location>
        <begin position="742"/>
        <end position="761"/>
    </location>
</feature>
<dbReference type="GO" id="GO:0007018">
    <property type="term" value="P:microtubule-based movement"/>
    <property type="evidence" value="ECO:0007669"/>
    <property type="project" value="InterPro"/>
</dbReference>
<feature type="compositionally biased region" description="Low complexity" evidence="8">
    <location>
        <begin position="1"/>
        <end position="25"/>
    </location>
</feature>
<dbReference type="InterPro" id="IPR027640">
    <property type="entry name" value="Kinesin-like_fam"/>
</dbReference>
<dbReference type="SUPFAM" id="SSF52540">
    <property type="entry name" value="P-loop containing nucleoside triphosphate hydrolases"/>
    <property type="match status" value="1"/>
</dbReference>
<feature type="coiled-coil region" evidence="7">
    <location>
        <begin position="485"/>
        <end position="526"/>
    </location>
</feature>
<dbReference type="PROSITE" id="PS50067">
    <property type="entry name" value="KINESIN_MOTOR_2"/>
    <property type="match status" value="1"/>
</dbReference>
<evidence type="ECO:0000256" key="2">
    <source>
        <dbReference type="ARBA" id="ARBA00022840"/>
    </source>
</evidence>
<feature type="compositionally biased region" description="Low complexity" evidence="8">
    <location>
        <begin position="39"/>
        <end position="52"/>
    </location>
</feature>
<keyword evidence="6" id="KW-0493">Microtubule</keyword>
<keyword evidence="11" id="KW-1185">Reference proteome</keyword>
<dbReference type="STRING" id="1353952.A0A165HR27"/>
<feature type="region of interest" description="Disordered" evidence="8">
    <location>
        <begin position="1"/>
        <end position="108"/>
    </location>
</feature>
<dbReference type="Proteomes" id="UP000076842">
    <property type="component" value="Unassembled WGS sequence"/>
</dbReference>
<feature type="compositionally biased region" description="Polar residues" evidence="8">
    <location>
        <begin position="60"/>
        <end position="69"/>
    </location>
</feature>
<evidence type="ECO:0000259" key="9">
    <source>
        <dbReference type="PROSITE" id="PS50067"/>
    </source>
</evidence>
<feature type="binding site" evidence="5">
    <location>
        <begin position="227"/>
        <end position="234"/>
    </location>
    <ligand>
        <name>ATP</name>
        <dbReference type="ChEBI" id="CHEBI:30616"/>
    </ligand>
</feature>
<dbReference type="GO" id="GO:0005524">
    <property type="term" value="F:ATP binding"/>
    <property type="evidence" value="ECO:0007669"/>
    <property type="project" value="UniProtKB-UniRule"/>
</dbReference>
<keyword evidence="4 5" id="KW-0505">Motor protein</keyword>
<comment type="similarity">
    <text evidence="5 6">Belongs to the TRAFAC class myosin-kinesin ATPase superfamily. Kinesin family.</text>
</comment>
<name>A0A165HR27_9BASI</name>
<proteinExistence type="inferred from homology"/>
<dbReference type="Gene3D" id="3.40.850.10">
    <property type="entry name" value="Kinesin motor domain"/>
    <property type="match status" value="1"/>
</dbReference>
<dbReference type="GO" id="GO:0003777">
    <property type="term" value="F:microtubule motor activity"/>
    <property type="evidence" value="ECO:0007669"/>
    <property type="project" value="InterPro"/>
</dbReference>
<evidence type="ECO:0000256" key="5">
    <source>
        <dbReference type="PROSITE-ProRule" id="PRU00283"/>
    </source>
</evidence>
<protein>
    <recommendedName>
        <fullName evidence="6">Kinesin-like protein</fullName>
    </recommendedName>
</protein>
<dbReference type="PRINTS" id="PR00380">
    <property type="entry name" value="KINESINHEAVY"/>
</dbReference>
<dbReference type="PANTHER" id="PTHR47968">
    <property type="entry name" value="CENTROMERE PROTEIN E"/>
    <property type="match status" value="1"/>
</dbReference>
<dbReference type="GO" id="GO:0008017">
    <property type="term" value="F:microtubule binding"/>
    <property type="evidence" value="ECO:0007669"/>
    <property type="project" value="InterPro"/>
</dbReference>
<evidence type="ECO:0000256" key="7">
    <source>
        <dbReference type="SAM" id="Coils"/>
    </source>
</evidence>
<sequence>MATRQRSASQSRPSSPTRPKTSMRTRPPPFVPSSHTRVPSASRAPPAPAARAETPVDRPTSPTKITASITAGVKPIKKNLAFRRPMAPHTPLGSRPTTPSSPTRHDSPAAMLLTPHQVTTVTSHDVDVSVDMDDGPMLDSEDKVLVSVRVRPNKAGDGKDLAWIVNEKDDKIQLRPENARSGGAGTAEYRFDNILTGSDNKPIYNATAKAHVRAAMEGFNSVIFAYGQTASGKTFTLTGDDDQPGIIPRAMKDVFSYIRKHPKREFLLRASYLEIYNETIHDLLSPVPTPVQLKGSTLVPLREEVFTSPQGVKEILERGEGNRRTASTDWNERSSRSHSIFRLVIESRELAEASTPNHNMPPATPGGSRLYRDGGKPVQMSVLNLIDLAGSEKATSDKERTREGRYINTSLLTLGHVIQILGENAAKGKSDHVPYRSSKLTHLLQPCLSGDARISVICTVNAAPSAITETQSTLGFASRIKKVQLNAEKKELIDTEALIERYKAEIRALKQQLEEREREAPAMRRRLSLREQKDESKAVTDISKRINQLKGLILTSNTVDDNLCGPRPVSPSKIDFDLTPHQLREELFQAKRKIELQDLQIMSLETALEQRPLISTDAPESEKDKLIAELQQQVTELSLAARSCRGIPVEVDPALDGTTEQEWTARLKEMETAVAEKDAYAAECAKALEGEKQLRVKLEEANKAMHAFVRDIDLYITGKAAESRIAKPRSSGMGALAALDTNKTGELRRSSSDQDLEKKADPVLKRIRGQPSLLEQMPEELEMLMNQDDDFDMVPTAKATLKGLKPSTADKENLIG</sequence>
<dbReference type="InterPro" id="IPR036961">
    <property type="entry name" value="Kinesin_motor_dom_sf"/>
</dbReference>
<evidence type="ECO:0000256" key="1">
    <source>
        <dbReference type="ARBA" id="ARBA00022741"/>
    </source>
</evidence>